<keyword evidence="1" id="KW-1133">Transmembrane helix</keyword>
<sequence>MGTLAVFWLLPGILASSAFACVLKLAHINLTPQQYNGSWFRIAHLGPQVDYLPQNATAALLKLTPNGENLDMVEFYESDGICYGPIYGSWIKQVNGYVKRVQVNNTVFKMAVKAIFHEYSGDDNEEMNMVLYGCRRLERDGKCEHGEEMASILSNSRHPQTLALFKSAKHLEDNICIDILQLKTLNTYSSCGDEIVDDDQKLLNAQVDSEGELIESECKVQNFPKRNIANFFDEPRMLTVIAFMDPVLINEDISHISCLFTSQYEAACEWIRHKTCYKSTLKQSFLDSSTIESSTVLQLKNGSSVVIDWSGTLLWQNGDEYIIYKCIDINEDGTCDQYRIYVWSDEDLMDQPTMRTIYDELDAICSDPTNLIFLNTFHECDESKVMKEPSVECGLMPGWSPISVQLLEGVWFFAADINADPKIYIQSAVVELTASGASDVLTIRFFARRESDSRCIGPGKGTVELLRNNSTILVQIQYHDESLAELQNNHIKWENQILYVDNQRMLLYWCFKRAVNGSCVQYDVDILVRTRHLAYHDLAILEPYLKMACVSHDQLRWFDLQSRCGLDMSQTTKLRRTIMTLSHREVLDILTNVQEPRCKKDELKGLGVDLSAIEKAGKWLLISRYDRFEFITYAMIGRIRVVAPGKAIVKVFQSAARPGLQKNCHQRMFMLVEHTDGDDVTYRLYFESLLGSKTFMILRFLFMNRHVGVIHSCLSYNKTGECIESLLYVVSRHDSIDHTELSVLETVANSVCLPAEHLVHVALHDDCIHENHNFKLATLACSTVSTLPAPPPADQILEQLEHRFKNNTYFAIASSLPKQGRFVLKFNNGFAKKVYESDYGCHEREIRVYAVRSNDMLVVVNDNELVLLSAFALSSPLAIQSAQYSGEFPCLLPIQYGIRNGTSTTTTIKHRCEALTLLPCAPKPVQLQASKDGFMCAVNFNGKTLQSSILRGAISDTVGPHQSAIRPSGESLAEKSGSDLVRKENKFDIKVCNVERRGVILRFLFMNRHVGVIHSCLSYNKTGECIESLLYVVSRHDSIDHTELSVLETVANSVCLPAEHLVHVALHDDCIHENHNFKLATLACSTVSTLPAPPPADQILEQLEHRFKNNTYFAIASSLPKQGRFVLKFNNGFAKKVYESDYGCHEREIRVYAVRSNDMLVVVNDNELVLLSAFALSSPLAIQSAQYSGEFPCLLPIQYGIRNGTSTTTTIKHRCEALTLLPCAPKPVQLQASKMNGVWVLQEALHRTVANMRCEVTNTSDEYRKRAECIAESTSGECLRKEIWEINVQENGAYQLRIEDGVPLHINSEVRSRSVEPFLKTNNISHSYTARVTVNMHLLFCWQAGIGTSFGYVLMSVGCLLAVTLHRILNKACRIIKY</sequence>
<dbReference type="GO" id="GO:0034632">
    <property type="term" value="F:retinol transmembrane transporter activity"/>
    <property type="evidence" value="ECO:0007669"/>
    <property type="project" value="InterPro"/>
</dbReference>
<dbReference type="OrthoDB" id="5785631at2759"/>
<keyword evidence="4" id="KW-1185">Reference proteome</keyword>
<dbReference type="Proteomes" id="UP000031036">
    <property type="component" value="Unassembled WGS sequence"/>
</dbReference>
<evidence type="ECO:0000313" key="4">
    <source>
        <dbReference type="Proteomes" id="UP000031036"/>
    </source>
</evidence>
<dbReference type="InterPro" id="IPR002449">
    <property type="entry name" value="Retinol-bd/Purpurin"/>
</dbReference>
<feature type="chain" id="PRO_5002095723" evidence="2">
    <location>
        <begin position="21"/>
        <end position="1378"/>
    </location>
</feature>
<dbReference type="EMBL" id="JPKZ01003252">
    <property type="protein sequence ID" value="KHN72437.1"/>
    <property type="molecule type" value="Genomic_DNA"/>
</dbReference>
<keyword evidence="2" id="KW-0732">Signal</keyword>
<keyword evidence="1" id="KW-0812">Transmembrane</keyword>
<dbReference type="PANTHER" id="PTHR11873:SF0">
    <property type="entry name" value="LIPOCALIN-RELATED PROTEIN"/>
    <property type="match status" value="1"/>
</dbReference>
<dbReference type="PANTHER" id="PTHR11873">
    <property type="entry name" value="RETINOL-BINDING PROTEIN 4"/>
    <property type="match status" value="1"/>
</dbReference>
<name>A0A0B2UTK1_TOXCA</name>
<feature type="signal peptide" evidence="2">
    <location>
        <begin position="1"/>
        <end position="20"/>
    </location>
</feature>
<organism evidence="3 4">
    <name type="scientific">Toxocara canis</name>
    <name type="common">Canine roundworm</name>
    <dbReference type="NCBI Taxonomy" id="6265"/>
    <lineage>
        <taxon>Eukaryota</taxon>
        <taxon>Metazoa</taxon>
        <taxon>Ecdysozoa</taxon>
        <taxon>Nematoda</taxon>
        <taxon>Chromadorea</taxon>
        <taxon>Rhabditida</taxon>
        <taxon>Spirurina</taxon>
        <taxon>Ascaridomorpha</taxon>
        <taxon>Ascaridoidea</taxon>
        <taxon>Toxocaridae</taxon>
        <taxon>Toxocara</taxon>
    </lineage>
</organism>
<keyword evidence="1" id="KW-0472">Membrane</keyword>
<feature type="transmembrane region" description="Helical" evidence="1">
    <location>
        <begin position="1350"/>
        <end position="1369"/>
    </location>
</feature>
<dbReference type="GO" id="GO:0005501">
    <property type="term" value="F:retinoid binding"/>
    <property type="evidence" value="ECO:0007669"/>
    <property type="project" value="InterPro"/>
</dbReference>
<dbReference type="SUPFAM" id="SSF50814">
    <property type="entry name" value="Lipocalins"/>
    <property type="match status" value="1"/>
</dbReference>
<proteinExistence type="predicted"/>
<dbReference type="InterPro" id="IPR012674">
    <property type="entry name" value="Calycin"/>
</dbReference>
<gene>
    <name evidence="3" type="ORF">Tcan_12849</name>
</gene>
<evidence type="ECO:0000256" key="1">
    <source>
        <dbReference type="SAM" id="Phobius"/>
    </source>
</evidence>
<reference evidence="3 4" key="1">
    <citation type="submission" date="2014-11" db="EMBL/GenBank/DDBJ databases">
        <title>Genetic blueprint of the zoonotic pathogen Toxocara canis.</title>
        <authorList>
            <person name="Zhu X.-Q."/>
            <person name="Korhonen P.K."/>
            <person name="Cai H."/>
            <person name="Young N.D."/>
            <person name="Nejsum P."/>
            <person name="von Samson-Himmelstjerna G."/>
            <person name="Boag P.R."/>
            <person name="Tan P."/>
            <person name="Li Q."/>
            <person name="Min J."/>
            <person name="Yang Y."/>
            <person name="Wang X."/>
            <person name="Fang X."/>
            <person name="Hall R.S."/>
            <person name="Hofmann A."/>
            <person name="Sternberg P.W."/>
            <person name="Jex A.R."/>
            <person name="Gasser R.B."/>
        </authorList>
    </citation>
    <scope>NUCLEOTIDE SEQUENCE [LARGE SCALE GENOMIC DNA]</scope>
    <source>
        <strain evidence="3">PN_DK_2014</strain>
    </source>
</reference>
<evidence type="ECO:0000256" key="2">
    <source>
        <dbReference type="SAM" id="SignalP"/>
    </source>
</evidence>
<protein>
    <submittedName>
        <fullName evidence="3">Uncharacterized protein</fullName>
    </submittedName>
</protein>
<accession>A0A0B2UTK1</accession>
<evidence type="ECO:0000313" key="3">
    <source>
        <dbReference type="EMBL" id="KHN72437.1"/>
    </source>
</evidence>
<comment type="caution">
    <text evidence="3">The sequence shown here is derived from an EMBL/GenBank/DDBJ whole genome shotgun (WGS) entry which is preliminary data.</text>
</comment>